<keyword evidence="4" id="KW-0648">Protein biosynthesis</keyword>
<dbReference type="GO" id="GO:0050567">
    <property type="term" value="F:glutaminyl-tRNA synthase (glutamine-hydrolyzing) activity"/>
    <property type="evidence" value="ECO:0007669"/>
    <property type="project" value="TreeGrafter"/>
</dbReference>
<evidence type="ECO:0000256" key="2">
    <source>
        <dbReference type="ARBA" id="ARBA00022741"/>
    </source>
</evidence>
<dbReference type="GO" id="GO:0070681">
    <property type="term" value="P:glutaminyl-tRNAGln biosynthesis via transamidation"/>
    <property type="evidence" value="ECO:0007669"/>
    <property type="project" value="TreeGrafter"/>
</dbReference>
<dbReference type="InterPro" id="IPR004115">
    <property type="entry name" value="GAD-like_sf"/>
</dbReference>
<dbReference type="Pfam" id="PF02934">
    <property type="entry name" value="GatB_N"/>
    <property type="match status" value="1"/>
</dbReference>
<evidence type="ECO:0000256" key="3">
    <source>
        <dbReference type="ARBA" id="ARBA00022840"/>
    </source>
</evidence>
<organism evidence="6 7">
    <name type="scientific">Williamwhitmania taraxaci</name>
    <dbReference type="NCBI Taxonomy" id="1640674"/>
    <lineage>
        <taxon>Bacteria</taxon>
        <taxon>Pseudomonadati</taxon>
        <taxon>Bacteroidota</taxon>
        <taxon>Bacteroidia</taxon>
        <taxon>Bacteroidales</taxon>
        <taxon>Williamwhitmaniaceae</taxon>
        <taxon>Williamwhitmania</taxon>
    </lineage>
</organism>
<keyword evidence="7" id="KW-1185">Reference proteome</keyword>
<dbReference type="PANTHER" id="PTHR11659">
    <property type="entry name" value="GLUTAMYL-TRNA GLN AMIDOTRANSFERASE SUBUNIT B MITOCHONDRIAL AND PROKARYOTIC PET112-RELATED"/>
    <property type="match status" value="1"/>
</dbReference>
<evidence type="ECO:0000313" key="6">
    <source>
        <dbReference type="EMBL" id="SDD08182.1"/>
    </source>
</evidence>
<feature type="domain" description="Aspartyl/Glutamyl-tRNA(Gln) amidotransferase subunit B/E catalytic" evidence="5">
    <location>
        <begin position="55"/>
        <end position="492"/>
    </location>
</feature>
<dbReference type="GO" id="GO:0005737">
    <property type="term" value="C:cytoplasm"/>
    <property type="evidence" value="ECO:0007669"/>
    <property type="project" value="InterPro"/>
</dbReference>
<dbReference type="GO" id="GO:0005524">
    <property type="term" value="F:ATP binding"/>
    <property type="evidence" value="ECO:0007669"/>
    <property type="project" value="UniProtKB-KW"/>
</dbReference>
<proteinExistence type="predicted"/>
<evidence type="ECO:0000313" key="7">
    <source>
        <dbReference type="Proteomes" id="UP000199452"/>
    </source>
</evidence>
<dbReference type="InterPro" id="IPR004414">
    <property type="entry name" value="GatE"/>
</dbReference>
<dbReference type="PANTHER" id="PTHR11659:SF2">
    <property type="entry name" value="GLUTAMYL-TRNA(GLN) AMIDOTRANSFERASE SUBUNIT E"/>
    <property type="match status" value="1"/>
</dbReference>
<dbReference type="InterPro" id="IPR017959">
    <property type="entry name" value="Asn/Gln-tRNA_amidoTrfase_suB/E"/>
</dbReference>
<dbReference type="Proteomes" id="UP000199452">
    <property type="component" value="Unassembled WGS sequence"/>
</dbReference>
<keyword evidence="1" id="KW-0436">Ligase</keyword>
<dbReference type="Gene3D" id="3.30.1360.30">
    <property type="entry name" value="GAD-like domain"/>
    <property type="match status" value="1"/>
</dbReference>
<dbReference type="SUPFAM" id="SSF55261">
    <property type="entry name" value="GAD domain-like"/>
    <property type="match status" value="1"/>
</dbReference>
<keyword evidence="2" id="KW-0547">Nucleotide-binding</keyword>
<dbReference type="AlphaFoldDB" id="A0A1G6RU79"/>
<dbReference type="STRING" id="1640674.SAMN05216323_10816"/>
<evidence type="ECO:0000256" key="1">
    <source>
        <dbReference type="ARBA" id="ARBA00022598"/>
    </source>
</evidence>
<keyword evidence="3" id="KW-0067">ATP-binding</keyword>
<keyword evidence="6" id="KW-0808">Transferase</keyword>
<gene>
    <name evidence="6" type="ORF">SAMN05216323_10816</name>
</gene>
<dbReference type="GO" id="GO:0006412">
    <property type="term" value="P:translation"/>
    <property type="evidence" value="ECO:0007669"/>
    <property type="project" value="UniProtKB-KW"/>
</dbReference>
<reference evidence="6 7" key="1">
    <citation type="submission" date="2016-09" db="EMBL/GenBank/DDBJ databases">
        <authorList>
            <person name="Capua I."/>
            <person name="De Benedictis P."/>
            <person name="Joannis T."/>
            <person name="Lombin L.H."/>
            <person name="Cattoli G."/>
        </authorList>
    </citation>
    <scope>NUCLEOTIDE SEQUENCE [LARGE SCALE GENOMIC DNA]</scope>
    <source>
        <strain evidence="6 7">A7P-90m</strain>
    </source>
</reference>
<dbReference type="EMBL" id="FMYP01000081">
    <property type="protein sequence ID" value="SDD08182.1"/>
    <property type="molecule type" value="Genomic_DNA"/>
</dbReference>
<protein>
    <submittedName>
        <fullName evidence="6">Glutamyl-tRNA(Gln) amidotransferase subunit E</fullName>
    </submittedName>
</protein>
<accession>A0A1G6RU79</accession>
<name>A0A1G6RU79_9BACT</name>
<dbReference type="InterPro" id="IPR006075">
    <property type="entry name" value="Asn/Gln-tRNA_Trfase_suB/E_cat"/>
</dbReference>
<dbReference type="NCBIfam" id="TIGR00134">
    <property type="entry name" value="gatE_arch"/>
    <property type="match status" value="1"/>
</dbReference>
<dbReference type="GO" id="GO:0016740">
    <property type="term" value="F:transferase activity"/>
    <property type="evidence" value="ECO:0007669"/>
    <property type="project" value="UniProtKB-KW"/>
</dbReference>
<dbReference type="SUPFAM" id="SSF55931">
    <property type="entry name" value="Glutamine synthetase/guanido kinase"/>
    <property type="match status" value="1"/>
</dbReference>
<evidence type="ECO:0000259" key="5">
    <source>
        <dbReference type="Pfam" id="PF02934"/>
    </source>
</evidence>
<dbReference type="InterPro" id="IPR014746">
    <property type="entry name" value="Gln_synth/guanido_kin_cat_dom"/>
</dbReference>
<sequence>MKSAKIFTILPMETNNSKADQQISLDRYLQSMKEIGYISLAEATNEDYERIGFKSGLEVHQQLLTKRKLFCRCPAGIFHKHNDYTAEVVRHMRPTLSEMGVYDGTALMEFRTRKEIVYRLNNKTACTYETDDTPPFKIDMEALEIALEISLLCKLNIVGEVHITRKQYLDGSIPTGFQRTAIIGIEGEIQLRNKKVGILQLSIEEDSCREVSDIGHVRIYKTDRLGMPLIETVTHPQLFTPWELAEAGNHIRFMNRSTGLVRTGIGAARQDVNVSCRGGARVEIKGVAHIAWIPKLSHIEAFRQYALLHLRDELNSRIPDYKLWKIESKELDPVEFGFNFPTNLPYTVPLSLIGVKLPNFAGALSHFTQPGRCFGNEITERLKVIACLERPNMVHSEEIEKDAICFNFHKLGKILNATPKDAMLVFWGPEADVKTALETIEERCIMAFEGIPLETRKGLPDGTTIFERVLPGADRMYPDTDSAPVAIEQQHIDVVTKRLATDLHLRIAQLQGWNVPESCWTFLLRHNLVVLVEKIASIGYPPKAVAILIAEHFKHLVTKKLATIEEANRIFDMLKLMQKQRLDFGLADDLLTAIFQNPSATFDEALLLCGYNVYRFEELSAMILPLVEEFGQIRRTINSENAVRWVMGKLRKAAKGNLPLSSLLPLVLPVVNHNLKPHQFTL</sequence>
<evidence type="ECO:0000256" key="4">
    <source>
        <dbReference type="ARBA" id="ARBA00022917"/>
    </source>
</evidence>
<dbReference type="GO" id="GO:0004812">
    <property type="term" value="F:aminoacyl-tRNA ligase activity"/>
    <property type="evidence" value="ECO:0007669"/>
    <property type="project" value="InterPro"/>
</dbReference>